<dbReference type="SUPFAM" id="SSF50156">
    <property type="entry name" value="PDZ domain-like"/>
    <property type="match status" value="1"/>
</dbReference>
<organism evidence="5 6">
    <name type="scientific">Leptonema illini</name>
    <dbReference type="NCBI Taxonomy" id="183"/>
    <lineage>
        <taxon>Bacteria</taxon>
        <taxon>Pseudomonadati</taxon>
        <taxon>Spirochaetota</taxon>
        <taxon>Spirochaetia</taxon>
        <taxon>Leptospirales</taxon>
        <taxon>Leptospiraceae</taxon>
        <taxon>Leptonema</taxon>
    </lineage>
</organism>
<comment type="similarity">
    <text evidence="1">Belongs to the peptidase S1C family.</text>
</comment>
<protein>
    <submittedName>
        <fullName evidence="5">PDZ domain-containing protein</fullName>
    </submittedName>
</protein>
<dbReference type="GO" id="GO:0004252">
    <property type="term" value="F:serine-type endopeptidase activity"/>
    <property type="evidence" value="ECO:0007669"/>
    <property type="project" value="InterPro"/>
</dbReference>
<dbReference type="InterPro" id="IPR009003">
    <property type="entry name" value="Peptidase_S1_PA"/>
</dbReference>
<dbReference type="Proteomes" id="UP000460298">
    <property type="component" value="Unassembled WGS sequence"/>
</dbReference>
<dbReference type="Gene3D" id="2.40.10.10">
    <property type="entry name" value="Trypsin-like serine proteases"/>
    <property type="match status" value="2"/>
</dbReference>
<accession>A0A833H1T3</accession>
<dbReference type="InterPro" id="IPR051201">
    <property type="entry name" value="Chloro_Bact_Ser_Proteases"/>
</dbReference>
<evidence type="ECO:0000259" key="4">
    <source>
        <dbReference type="PROSITE" id="PS50106"/>
    </source>
</evidence>
<dbReference type="Pfam" id="PF13180">
    <property type="entry name" value="PDZ_2"/>
    <property type="match status" value="1"/>
</dbReference>
<dbReference type="PRINTS" id="PR00834">
    <property type="entry name" value="PROTEASES2C"/>
</dbReference>
<sequence>MKVIFLPFRSGAARRLSYGLLTFLLMAGSLQAAPFLSNRKSPLKEDASQTQVHVVQERFRRIYDLYRYSVVFIKTDLLEKNENRSVPAGLGSGFILSEEGFLCTNAHVVMGASSVEVIIDRRAYPAKVIGVDAMTDLALLKVDPTVPLKEKKFVPIYPGDSDSVRVGDFALALGNPFGLDRSFTLGIVSSVSRSELDHPGNNHIQTDAAIHPGNSGGPLINLDGEVIGMNRMIVSDGGGGIGFAIPMNDVLRVVEELRLHGKVRRGFLGVQIEEEGTLVTGVIDGGPAAKVGIRIGDRIVRVDGQTVKNYRELIRIVGPKPAGARIVIELLRDGKPLKLSVTLGERP</sequence>
<comment type="caution">
    <text evidence="5">The sequence shown here is derived from an EMBL/GenBank/DDBJ whole genome shotgun (WGS) entry which is preliminary data.</text>
</comment>
<reference evidence="5 6" key="1">
    <citation type="submission" date="2019-10" db="EMBL/GenBank/DDBJ databases">
        <title>Extracellular Electron Transfer in a Candidatus Methanoperedens spp. Enrichment Culture.</title>
        <authorList>
            <person name="Berger S."/>
            <person name="Rangel Shaw D."/>
            <person name="Berben T."/>
            <person name="In 'T Zandt M."/>
            <person name="Frank J."/>
            <person name="Reimann J."/>
            <person name="Jetten M.S.M."/>
            <person name="Welte C.U."/>
        </authorList>
    </citation>
    <scope>NUCLEOTIDE SEQUENCE [LARGE SCALE GENOMIC DNA]</scope>
    <source>
        <strain evidence="5">SB12</strain>
    </source>
</reference>
<evidence type="ECO:0000313" key="6">
    <source>
        <dbReference type="Proteomes" id="UP000460298"/>
    </source>
</evidence>
<name>A0A833H1T3_9LEPT</name>
<dbReference type="Gene3D" id="2.30.42.10">
    <property type="match status" value="1"/>
</dbReference>
<proteinExistence type="inferred from homology"/>
<dbReference type="InterPro" id="IPR001478">
    <property type="entry name" value="PDZ"/>
</dbReference>
<evidence type="ECO:0000256" key="1">
    <source>
        <dbReference type="ARBA" id="ARBA00010541"/>
    </source>
</evidence>
<dbReference type="PANTHER" id="PTHR43343:SF3">
    <property type="entry name" value="PROTEASE DO-LIKE 8, CHLOROPLASTIC"/>
    <property type="match status" value="1"/>
</dbReference>
<gene>
    <name evidence="5" type="ORF">F9K24_11550</name>
</gene>
<dbReference type="AlphaFoldDB" id="A0A833H1T3"/>
<evidence type="ECO:0000256" key="2">
    <source>
        <dbReference type="ARBA" id="ARBA00022670"/>
    </source>
</evidence>
<dbReference type="EMBL" id="WBUI01000010">
    <property type="protein sequence ID" value="KAB2932230.1"/>
    <property type="molecule type" value="Genomic_DNA"/>
</dbReference>
<keyword evidence="2" id="KW-0645">Protease</keyword>
<dbReference type="GO" id="GO:0006508">
    <property type="term" value="P:proteolysis"/>
    <property type="evidence" value="ECO:0007669"/>
    <property type="project" value="UniProtKB-KW"/>
</dbReference>
<dbReference type="Pfam" id="PF13365">
    <property type="entry name" value="Trypsin_2"/>
    <property type="match status" value="1"/>
</dbReference>
<evidence type="ECO:0000256" key="3">
    <source>
        <dbReference type="ARBA" id="ARBA00022801"/>
    </source>
</evidence>
<dbReference type="InterPro" id="IPR043504">
    <property type="entry name" value="Peptidase_S1_PA_chymotrypsin"/>
</dbReference>
<evidence type="ECO:0000313" key="5">
    <source>
        <dbReference type="EMBL" id="KAB2932230.1"/>
    </source>
</evidence>
<keyword evidence="3" id="KW-0378">Hydrolase</keyword>
<dbReference type="PROSITE" id="PS50106">
    <property type="entry name" value="PDZ"/>
    <property type="match status" value="1"/>
</dbReference>
<dbReference type="InterPro" id="IPR036034">
    <property type="entry name" value="PDZ_sf"/>
</dbReference>
<feature type="domain" description="PDZ" evidence="4">
    <location>
        <begin position="256"/>
        <end position="334"/>
    </location>
</feature>
<dbReference type="InterPro" id="IPR001940">
    <property type="entry name" value="Peptidase_S1C"/>
</dbReference>
<dbReference type="PANTHER" id="PTHR43343">
    <property type="entry name" value="PEPTIDASE S12"/>
    <property type="match status" value="1"/>
</dbReference>
<dbReference type="SUPFAM" id="SSF50494">
    <property type="entry name" value="Trypsin-like serine proteases"/>
    <property type="match status" value="1"/>
</dbReference>
<dbReference type="SMART" id="SM00228">
    <property type="entry name" value="PDZ"/>
    <property type="match status" value="1"/>
</dbReference>